<dbReference type="PANTHER" id="PTHR28255:SF1">
    <property type="entry name" value="UPF0303 PROTEIN YBR137W"/>
    <property type="match status" value="1"/>
</dbReference>
<dbReference type="InterPro" id="IPR038084">
    <property type="entry name" value="PduO/GlcC-like_sf"/>
</dbReference>
<dbReference type="AlphaFoldDB" id="A0A939HD72"/>
<dbReference type="Gene3D" id="3.30.450.150">
    <property type="entry name" value="Haem-degrading domain"/>
    <property type="match status" value="1"/>
</dbReference>
<evidence type="ECO:0000313" key="1">
    <source>
        <dbReference type="EMBL" id="MBO1265133.1"/>
    </source>
</evidence>
<evidence type="ECO:0000313" key="2">
    <source>
        <dbReference type="Proteomes" id="UP000664218"/>
    </source>
</evidence>
<dbReference type="InterPro" id="IPR005624">
    <property type="entry name" value="PduO/GlcC-like"/>
</dbReference>
<sequence length="142" mass="15880">MSKINLNTFNEEDALTILAYIREMNKKAAVEVYVRGRRALLFIPDAMAQDKEDWLRRKRNSVLYFGLSTQALFEKQRGDEGKIESKYGKSIADYTFTPGGIPIVLQDGGIIGALSVTGLLPEEDHALAVSLMERLLKEKSDG</sequence>
<dbReference type="PANTHER" id="PTHR28255">
    <property type="match status" value="1"/>
</dbReference>
<name>A0A939HD72_9CLOT</name>
<dbReference type="InterPro" id="IPR010371">
    <property type="entry name" value="YBR137W-like"/>
</dbReference>
<dbReference type="Proteomes" id="UP000664218">
    <property type="component" value="Unassembled WGS sequence"/>
</dbReference>
<proteinExistence type="predicted"/>
<protein>
    <submittedName>
        <fullName evidence="1">Heme-binding protein</fullName>
    </submittedName>
</protein>
<comment type="caution">
    <text evidence="1">The sequence shown here is derived from an EMBL/GenBank/DDBJ whole genome shotgun (WGS) entry which is preliminary data.</text>
</comment>
<reference evidence="1" key="1">
    <citation type="submission" date="2021-03" db="EMBL/GenBank/DDBJ databases">
        <title>Proteiniclasticum marinus sp. nov., isolated from tidal flat sediment.</title>
        <authorList>
            <person name="Namirimu T."/>
            <person name="Yang J.-A."/>
            <person name="Yang S.-H."/>
            <person name="Kim Y.-J."/>
            <person name="Kwon K.K."/>
        </authorList>
    </citation>
    <scope>NUCLEOTIDE SEQUENCE</scope>
    <source>
        <strain evidence="1">SCR006</strain>
    </source>
</reference>
<keyword evidence="2" id="KW-1185">Reference proteome</keyword>
<organism evidence="1 2">
    <name type="scientific">Proteiniclasticum aestuarii</name>
    <dbReference type="NCBI Taxonomy" id="2817862"/>
    <lineage>
        <taxon>Bacteria</taxon>
        <taxon>Bacillati</taxon>
        <taxon>Bacillota</taxon>
        <taxon>Clostridia</taxon>
        <taxon>Eubacteriales</taxon>
        <taxon>Clostridiaceae</taxon>
        <taxon>Proteiniclasticum</taxon>
    </lineage>
</organism>
<dbReference type="EMBL" id="JAFNJU010000006">
    <property type="protein sequence ID" value="MBO1265133.1"/>
    <property type="molecule type" value="Genomic_DNA"/>
</dbReference>
<dbReference type="SUPFAM" id="SSF143744">
    <property type="entry name" value="GlcG-like"/>
    <property type="match status" value="1"/>
</dbReference>
<accession>A0A939HD72</accession>
<gene>
    <name evidence="1" type="ORF">J3A84_08855</name>
</gene>
<dbReference type="Pfam" id="PF03928">
    <property type="entry name" value="HbpS-like"/>
    <property type="match status" value="1"/>
</dbReference>
<dbReference type="RefSeq" id="WP_207599657.1">
    <property type="nucleotide sequence ID" value="NZ_JAFNJU010000006.1"/>
</dbReference>